<name>Q13I81_PARXL</name>
<dbReference type="Proteomes" id="UP000001817">
    <property type="component" value="Chromosome 3"/>
</dbReference>
<dbReference type="EMBL" id="CP000272">
    <property type="protein sequence ID" value="ABE36208.1"/>
    <property type="molecule type" value="Genomic_DNA"/>
</dbReference>
<evidence type="ECO:0000313" key="1">
    <source>
        <dbReference type="EMBL" id="ABE36208.1"/>
    </source>
</evidence>
<dbReference type="STRING" id="266265.Bxe_C0285"/>
<dbReference type="AlphaFoldDB" id="Q13I81"/>
<keyword evidence="2" id="KW-1185">Reference proteome</keyword>
<dbReference type="OrthoDB" id="333076at2"/>
<dbReference type="RefSeq" id="WP_011493468.1">
    <property type="nucleotide sequence ID" value="NC_007953.1"/>
</dbReference>
<sequence length="377" mass="42595">MSPPSFNDAHFDEQFPLSAMDDFMVHQTPDPVRVVWSTDPRFFERYWCVLHDNTGELMIALGGSFYPNLDRAEAYAIVTHRGKQRSVRAWRRLGADRTDLHTGPLRHEIVRGMREWRFVLAGNEWDIAFDLQWLDTKRQIYSAAYASLGTRSAPQGRQRDVTAGFEGFGMAGGEVRVAGQTLRFEAGELRGTRDRHWGIGRGVGGPALQIGGPKKAGWIGGNWISFPHLSIWGNTVLYDYGDARPGVGKVRHVERRWRFEPETHIFLEGESDYTLDTGEIKRVRFRRLANQTAYMRCGMYGGTPDKQIYHGMEVPDGTVEGDCYDLTDPQVRAFLSGLNEHHCEIECDGQITTGILQPLEPDAYQACAEGKPGWSLL</sequence>
<proteinExistence type="predicted"/>
<accession>Q13I81</accession>
<organism evidence="1 2">
    <name type="scientific">Paraburkholderia xenovorans (strain LB400)</name>
    <dbReference type="NCBI Taxonomy" id="266265"/>
    <lineage>
        <taxon>Bacteria</taxon>
        <taxon>Pseudomonadati</taxon>
        <taxon>Pseudomonadota</taxon>
        <taxon>Betaproteobacteria</taxon>
        <taxon>Burkholderiales</taxon>
        <taxon>Burkholderiaceae</taxon>
        <taxon>Paraburkholderia</taxon>
    </lineage>
</organism>
<reference evidence="1 2" key="1">
    <citation type="journal article" date="2006" name="Proc. Natl. Acad. Sci. U.S.A.">
        <title>Burkholderia xenovorans LB400 harbors a multi-replicon, 9.73-Mbp genome shaped for versatility.</title>
        <authorList>
            <person name="Chain P.S."/>
            <person name="Denef V.J."/>
            <person name="Konstantinidis K.T."/>
            <person name="Vergez L.M."/>
            <person name="Agullo L."/>
            <person name="Reyes V.L."/>
            <person name="Hauser L."/>
            <person name="Cordova M."/>
            <person name="Gomez L."/>
            <person name="Gonzalez M."/>
            <person name="Land M."/>
            <person name="Lao V."/>
            <person name="Larimer F."/>
            <person name="LiPuma J.J."/>
            <person name="Mahenthiralingam E."/>
            <person name="Malfatti S.A."/>
            <person name="Marx C.J."/>
            <person name="Parnell J.J."/>
            <person name="Ramette A."/>
            <person name="Richardson P."/>
            <person name="Seeger M."/>
            <person name="Smith D."/>
            <person name="Spilker T."/>
            <person name="Sul W.J."/>
            <person name="Tsoi T.V."/>
            <person name="Ulrich L.E."/>
            <person name="Zhulin I.B."/>
            <person name="Tiedje J.M."/>
        </authorList>
    </citation>
    <scope>NUCLEOTIDE SEQUENCE [LARGE SCALE GENOMIC DNA]</scope>
    <source>
        <strain evidence="1 2">LB400</strain>
    </source>
</reference>
<gene>
    <name evidence="1" type="ORF">Bxe_C0285</name>
</gene>
<evidence type="ECO:0000313" key="2">
    <source>
        <dbReference type="Proteomes" id="UP000001817"/>
    </source>
</evidence>
<protein>
    <submittedName>
        <fullName evidence="1">Uncharacterized protein</fullName>
    </submittedName>
</protein>
<dbReference type="eggNOG" id="ENOG502Z7RY">
    <property type="taxonomic scope" value="Bacteria"/>
</dbReference>
<dbReference type="KEGG" id="bxe:Bxe_C0285"/>
<dbReference type="KEGG" id="bxb:DR64_8148"/>
<dbReference type="PATRIC" id="fig|266265.5.peg.8065"/>